<dbReference type="Proteomes" id="UP000775547">
    <property type="component" value="Unassembled WGS sequence"/>
</dbReference>
<accession>A0A9P7GFN8</accession>
<evidence type="ECO:0000313" key="1">
    <source>
        <dbReference type="EMBL" id="KAG5647778.1"/>
    </source>
</evidence>
<dbReference type="PANTHER" id="PTHR13608">
    <property type="entry name" value="ARMADILLO-LIKE HELICAL DOMAIN-CONTAINING PROTEIN 3"/>
    <property type="match status" value="1"/>
</dbReference>
<dbReference type="AlphaFoldDB" id="A0A9P7GFN8"/>
<sequence length="255" mass="28698">MNSGASVQSFQSIPKFIGTYTKLFEGLTPHDISPHESHDQFFSNLFNLDVKDAYLREELNRTTKNDCLGKLKPFLNAIFRECLSHAHSAPYDDLRKAHALETLVIVLRSILTKNFTGWEVMEVLAGGVGPADEVFMTFTALVNDMIADERAPAQFTFEAALLLAVLANFHKSDASRLNPYLKCFKETRDENLMRKICWATNFALTCSIKAYQTISDDSVKPTLTTTLGSMFTSLRPDRAFAKTPSDPPRELFKDQ</sequence>
<dbReference type="PANTHER" id="PTHR13608:SF3">
    <property type="entry name" value="ARMADILLO-LIKE HELICAL DOMAIN-CONTAINING PROTEIN 3"/>
    <property type="match status" value="1"/>
</dbReference>
<name>A0A9P7GFN8_9AGAR</name>
<reference evidence="1" key="2">
    <citation type="submission" date="2021-10" db="EMBL/GenBank/DDBJ databases">
        <title>Phylogenomics reveals ancestral predisposition of the termite-cultivated fungus Termitomyces towards a domesticated lifestyle.</title>
        <authorList>
            <person name="Auxier B."/>
            <person name="Grum-Grzhimaylo A."/>
            <person name="Cardenas M.E."/>
            <person name="Lodge J.D."/>
            <person name="Laessoe T."/>
            <person name="Pedersen O."/>
            <person name="Smith M.E."/>
            <person name="Kuyper T.W."/>
            <person name="Franco-Molano E.A."/>
            <person name="Baroni T.J."/>
            <person name="Aanen D.K."/>
        </authorList>
    </citation>
    <scope>NUCLEOTIDE SEQUENCE</scope>
    <source>
        <strain evidence="1">AP01</strain>
        <tissue evidence="1">Mycelium</tissue>
    </source>
</reference>
<organism evidence="1 2">
    <name type="scientific">Asterophora parasitica</name>
    <dbReference type="NCBI Taxonomy" id="117018"/>
    <lineage>
        <taxon>Eukaryota</taxon>
        <taxon>Fungi</taxon>
        <taxon>Dikarya</taxon>
        <taxon>Basidiomycota</taxon>
        <taxon>Agaricomycotina</taxon>
        <taxon>Agaricomycetes</taxon>
        <taxon>Agaricomycetidae</taxon>
        <taxon>Agaricales</taxon>
        <taxon>Tricholomatineae</taxon>
        <taxon>Lyophyllaceae</taxon>
        <taxon>Asterophora</taxon>
    </lineage>
</organism>
<proteinExistence type="predicted"/>
<dbReference type="EMBL" id="JABCKV010000007">
    <property type="protein sequence ID" value="KAG5647778.1"/>
    <property type="molecule type" value="Genomic_DNA"/>
</dbReference>
<evidence type="ECO:0000313" key="2">
    <source>
        <dbReference type="Proteomes" id="UP000775547"/>
    </source>
</evidence>
<reference evidence="1" key="1">
    <citation type="submission" date="2020-07" db="EMBL/GenBank/DDBJ databases">
        <authorList>
            <person name="Nieuwenhuis M."/>
            <person name="Van De Peppel L.J.J."/>
        </authorList>
    </citation>
    <scope>NUCLEOTIDE SEQUENCE</scope>
    <source>
        <strain evidence="1">AP01</strain>
        <tissue evidence="1">Mycelium</tissue>
    </source>
</reference>
<keyword evidence="2" id="KW-1185">Reference proteome</keyword>
<gene>
    <name evidence="1" type="ORF">DXG03_008501</name>
</gene>
<dbReference type="OrthoDB" id="2012278at2759"/>
<protein>
    <submittedName>
        <fullName evidence="1">Uncharacterized protein</fullName>
    </submittedName>
</protein>
<dbReference type="GO" id="GO:0005829">
    <property type="term" value="C:cytosol"/>
    <property type="evidence" value="ECO:0007669"/>
    <property type="project" value="TreeGrafter"/>
</dbReference>
<dbReference type="InterPro" id="IPR039868">
    <property type="entry name" value="ARMD3-like"/>
</dbReference>
<comment type="caution">
    <text evidence="1">The sequence shown here is derived from an EMBL/GenBank/DDBJ whole genome shotgun (WGS) entry which is preliminary data.</text>
</comment>